<dbReference type="AlphaFoldDB" id="A0A368DSD8"/>
<dbReference type="CDD" id="cd03047">
    <property type="entry name" value="GST_N_2"/>
    <property type="match status" value="1"/>
</dbReference>
<dbReference type="PANTHER" id="PTHR44051">
    <property type="entry name" value="GLUTATHIONE S-TRANSFERASE-RELATED"/>
    <property type="match status" value="1"/>
</dbReference>
<dbReference type="SFLD" id="SFLDG00358">
    <property type="entry name" value="Main_(cytGST)"/>
    <property type="match status" value="1"/>
</dbReference>
<dbReference type="PANTHER" id="PTHR44051:SF19">
    <property type="entry name" value="DISULFIDE-BOND OXIDOREDUCTASE YFCG"/>
    <property type="match status" value="1"/>
</dbReference>
<evidence type="ECO:0000313" key="5">
    <source>
        <dbReference type="EMBL" id="RCL74564.1"/>
    </source>
</evidence>
<dbReference type="Gene3D" id="3.40.30.10">
    <property type="entry name" value="Glutaredoxin"/>
    <property type="match status" value="1"/>
</dbReference>
<dbReference type="SUPFAM" id="SSF52833">
    <property type="entry name" value="Thioredoxin-like"/>
    <property type="match status" value="1"/>
</dbReference>
<dbReference type="InterPro" id="IPR040079">
    <property type="entry name" value="Glutathione_S-Trfase"/>
</dbReference>
<feature type="domain" description="GST N-terminal" evidence="3">
    <location>
        <begin position="1"/>
        <end position="81"/>
    </location>
</feature>
<reference evidence="5 6" key="1">
    <citation type="journal article" date="2018" name="Microbiome">
        <title>Fine metagenomic profile of the Mediterranean stratified and mixed water columns revealed by assembly and recruitment.</title>
        <authorList>
            <person name="Haro-Moreno J.M."/>
            <person name="Lopez-Perez M."/>
            <person name="De La Torre J.R."/>
            <person name="Picazo A."/>
            <person name="Camacho A."/>
            <person name="Rodriguez-Valera F."/>
        </authorList>
    </citation>
    <scope>NUCLEOTIDE SEQUENCE [LARGE SCALE GENOMIC DNA]</scope>
    <source>
        <strain evidence="5">MED-G57</strain>
    </source>
</reference>
<sequence>MITVKGRNTSGNVMKVTWILEELGIPYQQEDVGGKFGKNKEKEYLDLNPMGLVPTLIDDDIVLWESNTIVRYLAKKYSFDAMSPSDDGVRAKLELWMDWQLFAINPMMRPIYHGIIRTSPEDRDWNKINENIELGNRHWKILEKHLEGKEYIGGHTLTIADIPLGPVIHRFHTIVEDRPSTPNIDRWYENLKKSEAYKKIVMIPLE</sequence>
<dbReference type="SFLD" id="SFLDG01150">
    <property type="entry name" value="Main.1:_Beta-like"/>
    <property type="match status" value="1"/>
</dbReference>
<evidence type="ECO:0000256" key="2">
    <source>
        <dbReference type="ARBA" id="ARBA00022679"/>
    </source>
</evidence>
<dbReference type="GO" id="GO:0016740">
    <property type="term" value="F:transferase activity"/>
    <property type="evidence" value="ECO:0007669"/>
    <property type="project" value="UniProtKB-KW"/>
</dbReference>
<evidence type="ECO:0000256" key="1">
    <source>
        <dbReference type="ARBA" id="ARBA00007409"/>
    </source>
</evidence>
<dbReference type="InterPro" id="IPR010987">
    <property type="entry name" value="Glutathione-S-Trfase_C-like"/>
</dbReference>
<dbReference type="InterPro" id="IPR036282">
    <property type="entry name" value="Glutathione-S-Trfase_C_sf"/>
</dbReference>
<feature type="domain" description="GST C-terminal" evidence="4">
    <location>
        <begin position="86"/>
        <end position="206"/>
    </location>
</feature>
<dbReference type="FunFam" id="3.40.30.10:FF:000039">
    <property type="entry name" value="Glutathione S-transferase domain"/>
    <property type="match status" value="1"/>
</dbReference>
<protein>
    <submittedName>
        <fullName evidence="5">Glutathione S-transferase family protein</fullName>
    </submittedName>
</protein>
<gene>
    <name evidence="5" type="ORF">DBW71_00010</name>
</gene>
<dbReference type="Pfam" id="PF13410">
    <property type="entry name" value="GST_C_2"/>
    <property type="match status" value="1"/>
</dbReference>
<evidence type="ECO:0000259" key="4">
    <source>
        <dbReference type="PROSITE" id="PS50405"/>
    </source>
</evidence>
<dbReference type="PROSITE" id="PS50404">
    <property type="entry name" value="GST_NTER"/>
    <property type="match status" value="1"/>
</dbReference>
<dbReference type="Gene3D" id="1.20.1050.10">
    <property type="match status" value="1"/>
</dbReference>
<dbReference type="EMBL" id="QOQD01000001">
    <property type="protein sequence ID" value="RCL74564.1"/>
    <property type="molecule type" value="Genomic_DNA"/>
</dbReference>
<dbReference type="SFLD" id="SFLDS00019">
    <property type="entry name" value="Glutathione_Transferase_(cytos"/>
    <property type="match status" value="1"/>
</dbReference>
<comment type="caution">
    <text evidence="5">The sequence shown here is derived from an EMBL/GenBank/DDBJ whole genome shotgun (WGS) entry which is preliminary data.</text>
</comment>
<dbReference type="Pfam" id="PF02798">
    <property type="entry name" value="GST_N"/>
    <property type="match status" value="1"/>
</dbReference>
<evidence type="ECO:0000259" key="3">
    <source>
        <dbReference type="PROSITE" id="PS50404"/>
    </source>
</evidence>
<dbReference type="InterPro" id="IPR004045">
    <property type="entry name" value="Glutathione_S-Trfase_N"/>
</dbReference>
<comment type="similarity">
    <text evidence="1">Belongs to the GST superfamily.</text>
</comment>
<organism evidence="5 6">
    <name type="scientific">PS1 clade bacterium</name>
    <dbReference type="NCBI Taxonomy" id="2175152"/>
    <lineage>
        <taxon>Bacteria</taxon>
        <taxon>Pseudomonadati</taxon>
        <taxon>Pseudomonadota</taxon>
        <taxon>Alphaproteobacteria</taxon>
        <taxon>PS1 clade</taxon>
    </lineage>
</organism>
<name>A0A368DSD8_9PROT</name>
<proteinExistence type="inferred from homology"/>
<keyword evidence="2 5" id="KW-0808">Transferase</keyword>
<accession>A0A368DSD8</accession>
<dbReference type="SUPFAM" id="SSF47616">
    <property type="entry name" value="GST C-terminal domain-like"/>
    <property type="match status" value="1"/>
</dbReference>
<dbReference type="Proteomes" id="UP000253570">
    <property type="component" value="Unassembled WGS sequence"/>
</dbReference>
<evidence type="ECO:0000313" key="6">
    <source>
        <dbReference type="Proteomes" id="UP000253570"/>
    </source>
</evidence>
<dbReference type="PROSITE" id="PS50405">
    <property type="entry name" value="GST_CTER"/>
    <property type="match status" value="1"/>
</dbReference>
<dbReference type="InterPro" id="IPR036249">
    <property type="entry name" value="Thioredoxin-like_sf"/>
</dbReference>